<dbReference type="SUPFAM" id="SSF53335">
    <property type="entry name" value="S-adenosyl-L-methionine-dependent methyltransferases"/>
    <property type="match status" value="1"/>
</dbReference>
<accession>A0A835DV46</accession>
<dbReference type="InterPro" id="IPR029063">
    <property type="entry name" value="SAM-dependent_MTases_sf"/>
</dbReference>
<dbReference type="PANTHER" id="PTHR22807">
    <property type="entry name" value="NOP2 YEAST -RELATED NOL1/NOP2/FMU SUN DOMAIN-CONTAINING"/>
    <property type="match status" value="1"/>
</dbReference>
<keyword evidence="1 5" id="KW-0489">Methyltransferase</keyword>
<dbReference type="GO" id="GO:0003723">
    <property type="term" value="F:RNA binding"/>
    <property type="evidence" value="ECO:0007669"/>
    <property type="project" value="UniProtKB-UniRule"/>
</dbReference>
<comment type="similarity">
    <text evidence="5">Belongs to the class I-like SAM-binding methyltransferase superfamily. RsmB/NOP family.</text>
</comment>
<dbReference type="PRINTS" id="PR02008">
    <property type="entry name" value="RCMTFAMILY"/>
</dbReference>
<gene>
    <name evidence="8" type="ORF">HHK36_001528</name>
</gene>
<dbReference type="Pfam" id="PF01189">
    <property type="entry name" value="Methyltr_RsmB-F"/>
    <property type="match status" value="1"/>
</dbReference>
<feature type="domain" description="SAM-dependent MTase RsmB/NOP-type" evidence="7">
    <location>
        <begin position="1"/>
        <end position="147"/>
    </location>
</feature>
<organism evidence="8 9">
    <name type="scientific">Tetracentron sinense</name>
    <name type="common">Spur-leaf</name>
    <dbReference type="NCBI Taxonomy" id="13715"/>
    <lineage>
        <taxon>Eukaryota</taxon>
        <taxon>Viridiplantae</taxon>
        <taxon>Streptophyta</taxon>
        <taxon>Embryophyta</taxon>
        <taxon>Tracheophyta</taxon>
        <taxon>Spermatophyta</taxon>
        <taxon>Magnoliopsida</taxon>
        <taxon>Trochodendrales</taxon>
        <taxon>Trochodendraceae</taxon>
        <taxon>Tetracentron</taxon>
    </lineage>
</organism>
<evidence type="ECO:0000259" key="7">
    <source>
        <dbReference type="PROSITE" id="PS51686"/>
    </source>
</evidence>
<dbReference type="GO" id="GO:0008173">
    <property type="term" value="F:RNA methyltransferase activity"/>
    <property type="evidence" value="ECO:0007669"/>
    <property type="project" value="InterPro"/>
</dbReference>
<evidence type="ECO:0000256" key="6">
    <source>
        <dbReference type="SAM" id="MobiDB-lite"/>
    </source>
</evidence>
<dbReference type="AlphaFoldDB" id="A0A835DV46"/>
<dbReference type="PROSITE" id="PS51686">
    <property type="entry name" value="SAM_MT_RSMB_NOP"/>
    <property type="match status" value="1"/>
</dbReference>
<evidence type="ECO:0000256" key="3">
    <source>
        <dbReference type="ARBA" id="ARBA00022691"/>
    </source>
</evidence>
<dbReference type="EMBL" id="JABCRI010000001">
    <property type="protein sequence ID" value="KAF8413537.1"/>
    <property type="molecule type" value="Genomic_DNA"/>
</dbReference>
<keyword evidence="9" id="KW-1185">Reference proteome</keyword>
<evidence type="ECO:0000256" key="4">
    <source>
        <dbReference type="ARBA" id="ARBA00022884"/>
    </source>
</evidence>
<dbReference type="InterPro" id="IPR049560">
    <property type="entry name" value="MeTrfase_RsmB-F_NOP2_cat"/>
</dbReference>
<dbReference type="PANTHER" id="PTHR22807:SF16">
    <property type="entry name" value="SAM-DEPENDENT MTASE RSMB_NOP-TYPE DOMAIN-CONTAINING PROTEIN"/>
    <property type="match status" value="1"/>
</dbReference>
<name>A0A835DV46_TETSI</name>
<comment type="caution">
    <text evidence="8">The sequence shown here is derived from an EMBL/GenBank/DDBJ whole genome shotgun (WGS) entry which is preliminary data.</text>
</comment>
<dbReference type="GO" id="GO:0001510">
    <property type="term" value="P:RNA methylation"/>
    <property type="evidence" value="ECO:0007669"/>
    <property type="project" value="InterPro"/>
</dbReference>
<dbReference type="Gene3D" id="3.40.50.150">
    <property type="entry name" value="Vaccinia Virus protein VP39"/>
    <property type="match status" value="1"/>
</dbReference>
<evidence type="ECO:0000256" key="1">
    <source>
        <dbReference type="ARBA" id="ARBA00022603"/>
    </source>
</evidence>
<reference evidence="8 9" key="1">
    <citation type="submission" date="2020-04" db="EMBL/GenBank/DDBJ databases">
        <title>Plant Genome Project.</title>
        <authorList>
            <person name="Zhang R.-G."/>
        </authorList>
    </citation>
    <scope>NUCLEOTIDE SEQUENCE [LARGE SCALE GENOMIC DNA]</scope>
    <source>
        <strain evidence="8">YNK0</strain>
        <tissue evidence="8">Leaf</tissue>
    </source>
</reference>
<evidence type="ECO:0000256" key="5">
    <source>
        <dbReference type="PROSITE-ProRule" id="PRU01023"/>
    </source>
</evidence>
<evidence type="ECO:0000313" key="8">
    <source>
        <dbReference type="EMBL" id="KAF8413537.1"/>
    </source>
</evidence>
<dbReference type="InterPro" id="IPR001678">
    <property type="entry name" value="MeTrfase_RsmB-F_NOP2_dom"/>
</dbReference>
<evidence type="ECO:0000256" key="2">
    <source>
        <dbReference type="ARBA" id="ARBA00022679"/>
    </source>
</evidence>
<dbReference type="Proteomes" id="UP000655225">
    <property type="component" value="Unassembled WGS sequence"/>
</dbReference>
<evidence type="ECO:0000313" key="9">
    <source>
        <dbReference type="Proteomes" id="UP000655225"/>
    </source>
</evidence>
<comment type="caution">
    <text evidence="5">Lacks conserved residue(s) required for the propagation of feature annotation.</text>
</comment>
<sequence length="230" mass="25236">MHEHQSPNDGLEENCLNFVLPIPYSLLINDLFGFVCSNSVQLQLLSNGFSLLKVGGLLVYSTCSLTVAQNEDVVEQFLLENPSAGKILNVSSFDIFCSISCCLRFLLPISSSTSTVGLSPRTQEHSPKSMESKPKVVGLNSCPLDQLIGPKARPADGPSKAQVRGHIPIHHYEVWRCTITLFDLAELQEIDGSKNWPCRAGRIPKTLRFDPLTSQTSGLFVAKFTKSATQ</sequence>
<feature type="region of interest" description="Disordered" evidence="6">
    <location>
        <begin position="114"/>
        <end position="135"/>
    </location>
</feature>
<keyword evidence="2 5" id="KW-0808">Transferase</keyword>
<protein>
    <recommendedName>
        <fullName evidence="7">SAM-dependent MTase RsmB/NOP-type domain-containing protein</fullName>
    </recommendedName>
</protein>
<dbReference type="OrthoDB" id="427002at2759"/>
<keyword evidence="4 5" id="KW-0694">RNA-binding</keyword>
<proteinExistence type="inferred from homology"/>
<dbReference type="InterPro" id="IPR023267">
    <property type="entry name" value="RCMT"/>
</dbReference>
<feature type="compositionally biased region" description="Basic and acidic residues" evidence="6">
    <location>
        <begin position="122"/>
        <end position="134"/>
    </location>
</feature>
<keyword evidence="3 5" id="KW-0949">S-adenosyl-L-methionine</keyword>
<feature type="active site" description="Nucleophile" evidence="5">
    <location>
        <position position="63"/>
    </location>
</feature>